<organism evidence="1 2">
    <name type="scientific">Thalassobellus suaedae</name>
    <dbReference type="NCBI Taxonomy" id="3074124"/>
    <lineage>
        <taxon>Bacteria</taxon>
        <taxon>Pseudomonadati</taxon>
        <taxon>Bacteroidota</taxon>
        <taxon>Flavobacteriia</taxon>
        <taxon>Flavobacteriales</taxon>
        <taxon>Flavobacteriaceae</taxon>
        <taxon>Thalassobellus</taxon>
    </lineage>
</organism>
<evidence type="ECO:0000313" key="1">
    <source>
        <dbReference type="EMBL" id="WNH10624.1"/>
    </source>
</evidence>
<gene>
    <name evidence="1" type="ORF">RHP51_08250</name>
</gene>
<proteinExistence type="predicted"/>
<sequence>MLSKFKQLLFFGLILLAAITFYSSNKNDNLKKPSNIIVQSSLIKYISIVVDKPITIEHYFQFLDSIVNKYDSVTSYKLSEHLLVRANSWIIDTLKNTDYYIMKARDSFIYNQKKMIVIPKGTYITIPDSTTAIKLLNSFKKTTIDINIPEFKLRIYEDLIKLYEFPIRVGRNENKYLKMAGRVLDLKTKTGSGFIVRHVRNPSYYNPVNGTIDIL</sequence>
<evidence type="ECO:0000313" key="2">
    <source>
        <dbReference type="Proteomes" id="UP001302806"/>
    </source>
</evidence>
<accession>A0ABY9XXI5</accession>
<keyword evidence="1" id="KW-0808">Transferase</keyword>
<dbReference type="RefSeq" id="WP_415866874.1">
    <property type="nucleotide sequence ID" value="NZ_CP134537.1"/>
</dbReference>
<dbReference type="EC" id="2.-.-.-" evidence="1"/>
<dbReference type="GO" id="GO:0016740">
    <property type="term" value="F:transferase activity"/>
    <property type="evidence" value="ECO:0007669"/>
    <property type="project" value="UniProtKB-KW"/>
</dbReference>
<protein>
    <submittedName>
        <fullName evidence="1">L,D-transpeptidase</fullName>
        <ecNumber evidence="1">2.-.-.-</ecNumber>
    </submittedName>
</protein>
<dbReference type="InterPro" id="IPR005490">
    <property type="entry name" value="LD_TPept_cat_dom"/>
</dbReference>
<name>A0ABY9XXI5_9FLAO</name>
<reference evidence="1 2" key="1">
    <citation type="submission" date="2023-09" db="EMBL/GenBank/DDBJ databases">
        <title>Thalassobella suaedae gen. nov., sp. nov., a marine bacterium of the family Flavobacteriaceae isolated from a halophyte Suaeda japonica.</title>
        <authorList>
            <person name="Lee S.Y."/>
            <person name="Hwang C.Y."/>
        </authorList>
    </citation>
    <scope>NUCLEOTIDE SEQUENCE [LARGE SCALE GENOMIC DNA]</scope>
    <source>
        <strain evidence="1 2">HL-DH14</strain>
    </source>
</reference>
<dbReference type="Proteomes" id="UP001302806">
    <property type="component" value="Chromosome"/>
</dbReference>
<dbReference type="EMBL" id="CP134537">
    <property type="protein sequence ID" value="WNH10624.1"/>
    <property type="molecule type" value="Genomic_DNA"/>
</dbReference>
<dbReference type="CDD" id="cd16913">
    <property type="entry name" value="YkuD_like"/>
    <property type="match status" value="1"/>
</dbReference>